<dbReference type="InterPro" id="IPR053879">
    <property type="entry name" value="HYDIN_VesB_CFA65-like_Ig"/>
</dbReference>
<dbReference type="PANTHER" id="PTHR23053:SF0">
    <property type="entry name" value="HYDROCEPHALUS-INDUCING PROTEIN HOMOLOG"/>
    <property type="match status" value="1"/>
</dbReference>
<feature type="compositionally biased region" description="Basic and acidic residues" evidence="6">
    <location>
        <begin position="2291"/>
        <end position="2306"/>
    </location>
</feature>
<dbReference type="Gene3D" id="3.40.50.300">
    <property type="entry name" value="P-loop containing nucleotide triphosphate hydrolases"/>
    <property type="match status" value="1"/>
</dbReference>
<evidence type="ECO:0000256" key="1">
    <source>
        <dbReference type="ARBA" id="ARBA00004138"/>
    </source>
</evidence>
<feature type="region of interest" description="Disordered" evidence="6">
    <location>
        <begin position="2672"/>
        <end position="2692"/>
    </location>
</feature>
<evidence type="ECO:0000313" key="8">
    <source>
        <dbReference type="EMBL" id="GMI39297.1"/>
    </source>
</evidence>
<feature type="region of interest" description="Disordered" evidence="6">
    <location>
        <begin position="2220"/>
        <end position="2253"/>
    </location>
</feature>
<dbReference type="GO" id="GO:0005930">
    <property type="term" value="C:axoneme"/>
    <property type="evidence" value="ECO:0007669"/>
    <property type="project" value="TreeGrafter"/>
</dbReference>
<name>A0A9W7GA32_9STRA</name>
<feature type="region of interest" description="Disordered" evidence="6">
    <location>
        <begin position="1361"/>
        <end position="1439"/>
    </location>
</feature>
<dbReference type="GO" id="GO:1904158">
    <property type="term" value="P:axonemal central apparatus assembly"/>
    <property type="evidence" value="ECO:0007669"/>
    <property type="project" value="TreeGrafter"/>
</dbReference>
<evidence type="ECO:0000256" key="6">
    <source>
        <dbReference type="SAM" id="MobiDB-lite"/>
    </source>
</evidence>
<reference evidence="9" key="1">
    <citation type="journal article" date="2023" name="Commun. Biol.">
        <title>Genome analysis of Parmales, the sister group of diatoms, reveals the evolutionary specialization of diatoms from phago-mixotrophs to photoautotrophs.</title>
        <authorList>
            <person name="Ban H."/>
            <person name="Sato S."/>
            <person name="Yoshikawa S."/>
            <person name="Yamada K."/>
            <person name="Nakamura Y."/>
            <person name="Ichinomiya M."/>
            <person name="Sato N."/>
            <person name="Blanc-Mathieu R."/>
            <person name="Endo H."/>
            <person name="Kuwata A."/>
            <person name="Ogata H."/>
        </authorList>
    </citation>
    <scope>NUCLEOTIDE SEQUENCE [LARGE SCALE GENOMIC DNA]</scope>
</reference>
<evidence type="ECO:0000313" key="9">
    <source>
        <dbReference type="Proteomes" id="UP001165065"/>
    </source>
</evidence>
<feature type="domain" description="MSP" evidence="7">
    <location>
        <begin position="120"/>
        <end position="262"/>
    </location>
</feature>
<evidence type="ECO:0000256" key="2">
    <source>
        <dbReference type="ARBA" id="ARBA00004496"/>
    </source>
</evidence>
<dbReference type="InterPro" id="IPR013783">
    <property type="entry name" value="Ig-like_fold"/>
</dbReference>
<proteinExistence type="predicted"/>
<dbReference type="InterPro" id="IPR000535">
    <property type="entry name" value="MSP_dom"/>
</dbReference>
<feature type="compositionally biased region" description="Polar residues" evidence="6">
    <location>
        <begin position="1489"/>
        <end position="1500"/>
    </location>
</feature>
<dbReference type="OrthoDB" id="442692at2759"/>
<dbReference type="SUPFAM" id="SSF52540">
    <property type="entry name" value="P-loop containing nucleoside triphosphate hydrolases"/>
    <property type="match status" value="1"/>
</dbReference>
<dbReference type="Proteomes" id="UP001165065">
    <property type="component" value="Unassembled WGS sequence"/>
</dbReference>
<accession>A0A9W7GA32</accession>
<dbReference type="Gene3D" id="2.60.40.10">
    <property type="entry name" value="Immunoglobulins"/>
    <property type="match status" value="23"/>
</dbReference>
<feature type="compositionally biased region" description="Basic and acidic residues" evidence="6">
    <location>
        <begin position="1503"/>
        <end position="1512"/>
    </location>
</feature>
<comment type="subcellular location">
    <subcellularLocation>
        <location evidence="1">Cell projection</location>
        <location evidence="1">Cilium</location>
    </subcellularLocation>
    <subcellularLocation>
        <location evidence="2">Cytoplasm</location>
    </subcellularLocation>
</comment>
<keyword evidence="4" id="KW-0969">Cilium</keyword>
<evidence type="ECO:0000256" key="3">
    <source>
        <dbReference type="ARBA" id="ARBA00022490"/>
    </source>
</evidence>
<comment type="caution">
    <text evidence="8">The sequence shown here is derived from an EMBL/GenBank/DDBJ whole genome shotgun (WGS) entry which is preliminary data.</text>
</comment>
<dbReference type="Pfam" id="PF22544">
    <property type="entry name" value="HYDIN_VesB_CFA65-like_Ig"/>
    <property type="match status" value="4"/>
</dbReference>
<gene>
    <name evidence="8" type="ORF">TrCOL_g10647</name>
</gene>
<dbReference type="InterPro" id="IPR033305">
    <property type="entry name" value="Hydin-like"/>
</dbReference>
<feature type="region of interest" description="Disordered" evidence="6">
    <location>
        <begin position="1851"/>
        <end position="1899"/>
    </location>
</feature>
<feature type="region of interest" description="Disordered" evidence="6">
    <location>
        <begin position="1482"/>
        <end position="1526"/>
    </location>
</feature>
<protein>
    <recommendedName>
        <fullName evidence="7">MSP domain-containing protein</fullName>
    </recommendedName>
</protein>
<evidence type="ECO:0000256" key="5">
    <source>
        <dbReference type="ARBA" id="ARBA00023273"/>
    </source>
</evidence>
<keyword evidence="9" id="KW-1185">Reference proteome</keyword>
<keyword evidence="5" id="KW-0966">Cell projection</keyword>
<dbReference type="InterPro" id="IPR027417">
    <property type="entry name" value="P-loop_NTPase"/>
</dbReference>
<dbReference type="PROSITE" id="PS50202">
    <property type="entry name" value="MSP"/>
    <property type="match status" value="1"/>
</dbReference>
<feature type="region of interest" description="Disordered" evidence="6">
    <location>
        <begin position="2284"/>
        <end position="2328"/>
    </location>
</feature>
<organism evidence="8 9">
    <name type="scientific">Triparma columacea</name>
    <dbReference type="NCBI Taxonomy" id="722753"/>
    <lineage>
        <taxon>Eukaryota</taxon>
        <taxon>Sar</taxon>
        <taxon>Stramenopiles</taxon>
        <taxon>Ochrophyta</taxon>
        <taxon>Bolidophyceae</taxon>
        <taxon>Parmales</taxon>
        <taxon>Triparmaceae</taxon>
        <taxon>Triparma</taxon>
    </lineage>
</organism>
<feature type="region of interest" description="Disordered" evidence="6">
    <location>
        <begin position="904"/>
        <end position="925"/>
    </location>
</feature>
<dbReference type="GO" id="GO:0003341">
    <property type="term" value="P:cilium movement"/>
    <property type="evidence" value="ECO:0007669"/>
    <property type="project" value="TreeGrafter"/>
</dbReference>
<dbReference type="EMBL" id="BRYA01000100">
    <property type="protein sequence ID" value="GMI39297.1"/>
    <property type="molecule type" value="Genomic_DNA"/>
</dbReference>
<feature type="compositionally biased region" description="Polar residues" evidence="6">
    <location>
        <begin position="1388"/>
        <end position="1415"/>
    </location>
</feature>
<evidence type="ECO:0000256" key="4">
    <source>
        <dbReference type="ARBA" id="ARBA00023069"/>
    </source>
</evidence>
<evidence type="ECO:0000259" key="7">
    <source>
        <dbReference type="PROSITE" id="PS50202"/>
    </source>
</evidence>
<sequence>MEDNTAAVESIVDINVPLFQPFPAQLTIKEYDAFGVVTQKIFFRNNDNVNRRIKVLQPDSPFFEVSAAKDPKGGELKQSTVGAGMEVVFYVKFKPQECREYKVDLVCRTEREKFIIPVYAMGPRPVLDFPDDITFPPTAVKNTMEKNLIVRNVGTCEAHFTLSTSDDSVFGASPADGLVEVGQTVQVMLTFTPKTSSEFEGELMIQYEGQDTTSYVSLKGTAENVEVFLSAPSVALEPAYISLSAQKTVKVVNKSEIPVAFNWRAFHTPEEEEEERHRLLLELEEMQQMEEDELNERFNLTGTRWEVDDNLDNIMVEKEEGDDGNESDGSLSGDEGMVPPAVRAAQAALRQKYRHLKHALMEDDMQFTNENFEIKPMSGQIWANSEIEVTVTFRPDVSAEYKTTAFLDVVGRDERLPIWISSTGVGPKAGLTFDSLDLGDLFINSMHRYELQIENRGDITCDWSLVVPDTPFADIFSFSPSSGSLSVDASQTIQISLCSTAKLGEFEELFEFKLNGSDERLKCKFKGCIIGPTFHFDVDTIDFGLVSYEFLHSKKLMLYNTSEIPMSYRLSVPQDGAFVKREFSLEPSSGSLEPGCQQEVKMDLISTTVKTYEYSLVVDIDGVGENLLSLPIMADCKVPKITIKNKEVEYGDTFIRFPYTRDLVLVNEDPELSAKYEIISQDPSTFQIASYEAIPPIGSVPPNSETKVKIKTIGEKLGNFRLPLMLQIAGSVEPPLQSSIVANVVGPKISLFHKDLPCKAIKWGSTTCLIDDPRPLIMRNDSEIPAPFKIFLKSARSKFRVDVRDGVLSPHESVVVNVIANLDDTIIHKDQLHVIVSEGENLMVQLTAKGMGTTLYSHEDLQVIDFGATFTNQQCSKYITIENKGRRPQSLKWINQTIKDRMLSQAAKNKKQDDSKPKKKPPSLDPVFIINPPEIELPPRTHIRFHLIGFSKHKGVCSERLLLETKVLKDKQARIVFDTEIKADFMNPLLDLSVPALDYSYTWEKGVPIEIITKPMTMTNRTPLPLHFVLKAQVPYTIDLWEHSLAPQESATINVDFDPGYKGDRQSHIDESALTAVYKGHPQRDNISLKGEVNFPNLDFEYTVINFGCVLNDTTKTMLVKVTNVSKVDTAFSWSFVEDGDAARSTATTKKPYIPVNQVFDILPIRSYLRPGESEDIEFVYYGHSNRRFKGLTVCEVEGGPEYEITLLGEASQVGFKLDRSLVDFGKVLHTKSEEREFSIINTGKVAFNYTISEELVSRADLFEISHPAGKVFPNEKQKIVVKFKPGLPEKVYEKLVLEIAHFDPVEFPLYGEGIYCQLGVTLPRDENVNPWGLPLASGLPSWPEMLEEARCNLVDPDPKLFVPQDETLPPPPNATSNVPTSLVPPVTASTMGGTSSRPMTGMTNLSSPGSSVYTDSRPGTRGTVPGSRPGSSAANQPFPVLDAFPAFETGVHNVKEPTPQEIEMEANRLIFMKHLTGQAVPVSRNKPSENPNSITSAPATISEEKKDDAVNLEKPSTATSTASSKKKKDPFIIARHVSNFGHVILGQTRKRTFKITNTSALGQLSWVFDKNILAGTGFSLEPEKVVRLPEGQSVSFNVTFSAKKNFALGEREVIVPLDVKNGPSMIIILRAIVTVPELTVSQDHVDFGPVWVGCVKRMFLQLKNVSPVNADWDFKKAMGNTKDELNFKIEPRGGLLAPGQCTNVSIEFIPVDERPHALKIPLKVASGNKAKNILLTGMGEQVHLTLSPPLAEFGPILPKTPGGATKIITLTNESSKSVEVYSVDFDEKYLAEEEVLMKVSGYGEDGVMKLPVRAPGEPLPPHIMAEYNKIAANEEKKRAKEERIKAREAAVAAAVEAGEDPPPAPEEEEEEEDDWGDFDNSGLAPATPRWSLPPTARSEGDATDYIVVGAPLTGKTTIAGRLSKQFSYPLLTVDEIVDLAASKRSDLGVKVRASLGKSTEFEAKSLKTKVAELESKIAAEAEEKAAAAAGKKGKKGAVEEDAEPSAAELELSALKNPSGPDSALLEEVIRWRIEAEDCGFGSIIDGLDSQYLPVQEVAAILKKIIPDATLVEFTYDEEGYSKKMEALFLEATEDIGELEEEYAELPLEEPTIPEHDGGEEGEASPVDVTATPAKPKAKVAPPMTPMTNMTELPVSDDDIENFVELDDMDLFMLTEQAKRHYWASREANRAWRYKRALDLVTRLKGVWTTEGGVLGGVEQEKEPVDGEEKAAEEAKTEAKADGEGAEEKVPAEEKATAPVVTFFSYKADAELFKPMFKMEEVPTEDAVVDSEEKKEVAEDEKKVEETEAPSEVGGEKEATELAPSEEPQAPTVKGLLEFVQAEPACTIDSTFGDFMQAIPKPTVEPPVPGSLLIPHPTVRQVVRRPYPRMELTPIFSEKMGFEILPFVEEGAEDPNAAPPADGAEPTNASAVREGRWIVEANSSVKFVVKFHSEEIFRLDSALNFEVVGGGVRPFLLSCVGHCEVPTINSDPRNVFMNRIKTRPLEAPPVSKKFVLSREVFEFGPLLSWKESSLKEPVAEDADEKAQLAVSTTLETNSENFRISNNGSFPAVVDFFFESSRASEPHPAKDLFTVDPPHLELDIGDTADVRVWCFPKEVGTLFEDSLVATLKDSPFETKFDVSSLGAAPVVELTGDWTNEAELLETRAEQLLPPPAEPTVDEEGNEVPPPAVDPEVQKEADELLEKAKAIRAEPLIDFDRLLLNRSEEKDFVVTNGGVVPLVWKLDASDFDSLEEFRVSPMEGSLMPGEDVRVVIGFSAIEEKELNPSVTVHWSDAEGGFESEQADRMYSSTISIKAESYSIKAVAFEEDDESNDGVVDFDKLRVGDTASHKFSLRNRGKYEISYDFSFRRPGVAHLFKIEPSNGTIEPGAAAEVTLTFTSLEEVSLKNNRDIKCVISEPHTGEAVENFTVSVSVTSHFSRLRLQPARGLNFGAIKYNEEPKTRRFELKNEGLFEYTFTVTGQDVDEASMGSIVAATPEGLRKEGATPGGPVSEAEKEVGQFVVTPSGGVLQPGQSVGIEVKFIPKGSSVYREDLKILISGCDEADNNVVNASMYECIGESCFPGVVINDFRSIFEEQTVIGSMSELGEVGANNKSTSKTAGNSNAIGKAVFAEEDVLFNYGNVISSTTEADKGTVEKFRITNPTKVNSIVSFELASSSGGEATDVDCFTIQPSSWDIPAHEYRYVSVYFRPKEMKAYRCSFSANVADSHESQEKPDGSTGSKIAFDLTGAGTLPCVNVTLPSTANEEGQLLMPFGSVELGKSRSLPIHLSNDGVVPVTVLFEMADSECFSFSKANGSETMEPGEERQLQVFFKPKAVDAEEQSSSIMMRVMHNSFETQTLKLTGACFSNDAIIQDIEGDELTFDEVDLNSSDPLSHIAFSIRSQVDVPLKFEFKPHEHFKFVPSTGHLPPNSVKDVVAKFFTGGENKTYKAESIEFSTTKIEYSVGEGDEKVIVEPSIVGWDDSMKEVRSATEEEAAEIAKNAEAGDEASPLSFKVVDIVDGVQMIEVGSPEPESTVTGEPQIQPLKCTGVADTTKFECETRSVMFKSTAMFQKRIHRFTVSNKGDTQLSYNWALENVPERRRPADAPPPAHPPVPCPYTIEPSEGAIPAQSDQQFVVTFAPVEVDDFCYLARCNMPSLVKTEEGPNELVVSVRGKSNRPIVHVELGDQNDYLSRRQNNLRNELGLFGQIEASSVRVVEMESRGTRVRNTKRFHVINPTSNNYNFSWTPQGNPSPAWRCVTSKGMILAGKRGEMVFEYTPDDVGVAESFFKFTIQGTSVDEIFLFAGNVVEPVVAFDRQRLDFGAQLLGGLCTDIVHIVNDENLPFSFNFDAMSMGGAGDVFPGFKRPVLEILPMSGLVPPNGRIPITINFSPAEEKFHNYNLVCNIRKKPHNLNLNLKGEGYAVHSKLMLTEESGGDDGDGEREMIDKRRGVNFVDFGNVHLNEKLVKKLSVSNTGKFNVDYSWSKNKNNPMLQILGGKSHGSLKKGERLEFTLEFSPVTETLLDGIELVCTIAGRYDYVFQIGGSGVRPNLHFSFTQFNFGARFITAPGAALEPAESILLVTNRDVENSLSIDCAFVNQRALSIESKPTVLEPGEAIEIPFLFAPREMKDYEFQVPFLVNGTSKQMVAVSGKGVYARLELADLHQSHVQFGNIVEGTSVSRNVKVVNRSAATMTFSILDEDKVGFGKKKLEYNDIMYFPAGPVTLGPHESTVINLTFSPVKRLMQFTEELLVRYAGETRKLLSMSGGATGFEVMLETDALPFGVVMAGSKRIRKLNFENSGDMPARCKWLEGTFGEDFSITPLDVNVPPNSEFAFDVAFHPTYMSDDIRQEGIKLLVDGSDPLTLTCSGGCVPQPDDTIKTLSFKSSARKAFEQTVSLSNPTDKVWVLTPVMKGIHWFGMDEISVPGKGSVDYKVTYFPLSMTVGEEAPSTDEVEGGAEAQGEEGALRKEAKHKGSLFFSLPNGSALLYHLEGEAGEPEPEGRVGEKTPAKSMLTIPLPVKNWLRHPQKFKVDITLADEAEGSSTFLEGANQIDVPSMATRDYPLRFFSYKEGTRAAIIKFTNVETGEYLFHEVGVEVGAAEVQELFKLEAPVRQVAKRILSIDNPLGADKEINFKDDWWKCDNEFVRLRQIGEMAGNKEGTFEIEYRPLVPTASVEKASLSFEIEELGLYKYDLELTAMPPSAAYQLRFECPLGGKQTETFTFKAFNRVGGNFDSVVEKPQFFDVEKQIKVDACEDVWEGQNVRLQVSFEPSSIGEVRDVLKVQSKDFGEYSCTLVGVCKPQLPQGPFELADGGTKDIEFRNVFDSAMDFNFVCDDPRFTVNAGVVNIPARGSKGVQVKYVKGDAGEEGRRGPEKVSAKLSVRCEGREDVPAWIYYLNGEI</sequence>
<feature type="compositionally biased region" description="Acidic residues" evidence="6">
    <location>
        <begin position="1866"/>
        <end position="1878"/>
    </location>
</feature>
<keyword evidence="3" id="KW-0963">Cytoplasm</keyword>
<dbReference type="PANTHER" id="PTHR23053">
    <property type="entry name" value="DLEC1 DELETED IN LUNG AND ESOPHAGEAL CANCER 1"/>
    <property type="match status" value="1"/>
</dbReference>